<dbReference type="Proteomes" id="UP000286045">
    <property type="component" value="Unassembled WGS sequence"/>
</dbReference>
<keyword evidence="4 6" id="KW-0472">Membrane</keyword>
<sequence length="361" mass="39761">MEGVAGNASTALVTLWALAGVTLVFVLLRLYTRIRVLKMYGTDDHCYNAAFMLFLIYNILLQLSAEYGFGRDISDIDSLDDVNRAILYEIIGQTLLIIGNFFAKVSIGFFLTRLVTKRRHKVAIWTPVIIFSCLLVVSTLVFWLSCQPIAYLWNRRIDGHCSIDPVPVAVLAGASSVFVDLWYSGFPWYLLYSINMALREKIVIGSSMSLGVVAAACGTKRAVELGKIGSPNYPKDTVSLVVWHAAELSATMIGIGVPICLPFYRSTIARVFSRGSHSCCSSERHKCKESDGEMGVFGNFTIGGTPYASHGQSSPTDDKFDRSALNLRGNRATTCGYHSVDRSISDSEIAELGRDLEAQQY</sequence>
<proteinExistence type="inferred from homology"/>
<feature type="domain" description="Rhodopsin" evidence="7">
    <location>
        <begin position="28"/>
        <end position="266"/>
    </location>
</feature>
<dbReference type="Pfam" id="PF20684">
    <property type="entry name" value="Fung_rhodopsin"/>
    <property type="match status" value="1"/>
</dbReference>
<reference evidence="8 9" key="1">
    <citation type="submission" date="2018-12" db="EMBL/GenBank/DDBJ databases">
        <title>Draft genome sequence of Xylaria grammica IHI A82.</title>
        <authorList>
            <person name="Buettner E."/>
            <person name="Kellner H."/>
        </authorList>
    </citation>
    <scope>NUCLEOTIDE SEQUENCE [LARGE SCALE GENOMIC DNA]</scope>
    <source>
        <strain evidence="8 9">IHI A82</strain>
    </source>
</reference>
<comment type="subcellular location">
    <subcellularLocation>
        <location evidence="1">Membrane</location>
        <topology evidence="1">Multi-pass membrane protein</topology>
    </subcellularLocation>
</comment>
<evidence type="ECO:0000256" key="2">
    <source>
        <dbReference type="ARBA" id="ARBA00022692"/>
    </source>
</evidence>
<evidence type="ECO:0000256" key="4">
    <source>
        <dbReference type="ARBA" id="ARBA00023136"/>
    </source>
</evidence>
<feature type="transmembrane region" description="Helical" evidence="6">
    <location>
        <begin position="165"/>
        <end position="190"/>
    </location>
</feature>
<keyword evidence="3 6" id="KW-1133">Transmembrane helix</keyword>
<evidence type="ECO:0000313" key="8">
    <source>
        <dbReference type="EMBL" id="RWA04438.1"/>
    </source>
</evidence>
<evidence type="ECO:0000313" key="9">
    <source>
        <dbReference type="Proteomes" id="UP000286045"/>
    </source>
</evidence>
<dbReference type="AlphaFoldDB" id="A0A439CQJ4"/>
<evidence type="ECO:0000256" key="6">
    <source>
        <dbReference type="SAM" id="Phobius"/>
    </source>
</evidence>
<dbReference type="EMBL" id="RYZI01000568">
    <property type="protein sequence ID" value="RWA04438.1"/>
    <property type="molecule type" value="Genomic_DNA"/>
</dbReference>
<comment type="caution">
    <text evidence="8">The sequence shown here is derived from an EMBL/GenBank/DDBJ whole genome shotgun (WGS) entry which is preliminary data.</text>
</comment>
<feature type="transmembrane region" description="Helical" evidence="6">
    <location>
        <begin position="122"/>
        <end position="145"/>
    </location>
</feature>
<dbReference type="PANTHER" id="PTHR33048:SF93">
    <property type="entry name" value="INTEGRAL MEMBRANE PROTEIN"/>
    <property type="match status" value="1"/>
</dbReference>
<dbReference type="PANTHER" id="PTHR33048">
    <property type="entry name" value="PTH11-LIKE INTEGRAL MEMBRANE PROTEIN (AFU_ORTHOLOGUE AFUA_5G11245)"/>
    <property type="match status" value="1"/>
</dbReference>
<dbReference type="InterPro" id="IPR052337">
    <property type="entry name" value="SAT4-like"/>
</dbReference>
<dbReference type="GO" id="GO:0016020">
    <property type="term" value="C:membrane"/>
    <property type="evidence" value="ECO:0007669"/>
    <property type="project" value="UniProtKB-SubCell"/>
</dbReference>
<name>A0A439CQJ4_9PEZI</name>
<evidence type="ECO:0000256" key="5">
    <source>
        <dbReference type="ARBA" id="ARBA00038359"/>
    </source>
</evidence>
<evidence type="ECO:0000259" key="7">
    <source>
        <dbReference type="Pfam" id="PF20684"/>
    </source>
</evidence>
<accession>A0A439CQJ4</accession>
<comment type="similarity">
    <text evidence="5">Belongs to the SAT4 family.</text>
</comment>
<feature type="transmembrane region" description="Helical" evidence="6">
    <location>
        <begin position="85"/>
        <end position="110"/>
    </location>
</feature>
<feature type="transmembrane region" description="Helical" evidence="6">
    <location>
        <begin position="12"/>
        <end position="34"/>
    </location>
</feature>
<feature type="transmembrane region" description="Helical" evidence="6">
    <location>
        <begin position="243"/>
        <end position="264"/>
    </location>
</feature>
<organism evidence="8 9">
    <name type="scientific">Xylaria grammica</name>
    <dbReference type="NCBI Taxonomy" id="363999"/>
    <lineage>
        <taxon>Eukaryota</taxon>
        <taxon>Fungi</taxon>
        <taxon>Dikarya</taxon>
        <taxon>Ascomycota</taxon>
        <taxon>Pezizomycotina</taxon>
        <taxon>Sordariomycetes</taxon>
        <taxon>Xylariomycetidae</taxon>
        <taxon>Xylariales</taxon>
        <taxon>Xylariaceae</taxon>
        <taxon>Xylaria</taxon>
    </lineage>
</organism>
<feature type="transmembrane region" description="Helical" evidence="6">
    <location>
        <begin position="46"/>
        <end position="65"/>
    </location>
</feature>
<keyword evidence="9" id="KW-1185">Reference proteome</keyword>
<dbReference type="InterPro" id="IPR049326">
    <property type="entry name" value="Rhodopsin_dom_fungi"/>
</dbReference>
<protein>
    <recommendedName>
        <fullName evidence="7">Rhodopsin domain-containing protein</fullName>
    </recommendedName>
</protein>
<feature type="transmembrane region" description="Helical" evidence="6">
    <location>
        <begin position="202"/>
        <end position="223"/>
    </location>
</feature>
<evidence type="ECO:0000256" key="3">
    <source>
        <dbReference type="ARBA" id="ARBA00022989"/>
    </source>
</evidence>
<gene>
    <name evidence="8" type="ORF">EKO27_g10666</name>
</gene>
<evidence type="ECO:0000256" key="1">
    <source>
        <dbReference type="ARBA" id="ARBA00004141"/>
    </source>
</evidence>
<keyword evidence="2 6" id="KW-0812">Transmembrane</keyword>